<dbReference type="Proteomes" id="UP001141806">
    <property type="component" value="Unassembled WGS sequence"/>
</dbReference>
<dbReference type="OrthoDB" id="303876at2759"/>
<dbReference type="SMART" id="SM00248">
    <property type="entry name" value="ANK"/>
    <property type="match status" value="8"/>
</dbReference>
<evidence type="ECO:0000256" key="7">
    <source>
        <dbReference type="PROSITE-ProRule" id="PRU00023"/>
    </source>
</evidence>
<dbReference type="Pfam" id="PF13962">
    <property type="entry name" value="PGG"/>
    <property type="match status" value="1"/>
</dbReference>
<keyword evidence="3" id="KW-0677">Repeat</keyword>
<keyword evidence="4 9" id="KW-1133">Transmembrane helix</keyword>
<keyword evidence="6 9" id="KW-0472">Membrane</keyword>
<evidence type="ECO:0000256" key="8">
    <source>
        <dbReference type="SAM" id="MobiDB-lite"/>
    </source>
</evidence>
<keyword evidence="12" id="KW-1185">Reference proteome</keyword>
<evidence type="ECO:0000256" key="4">
    <source>
        <dbReference type="ARBA" id="ARBA00022989"/>
    </source>
</evidence>
<feature type="region of interest" description="Disordered" evidence="8">
    <location>
        <begin position="398"/>
        <end position="423"/>
    </location>
</feature>
<organism evidence="11 12">
    <name type="scientific">Protea cynaroides</name>
    <dbReference type="NCBI Taxonomy" id="273540"/>
    <lineage>
        <taxon>Eukaryota</taxon>
        <taxon>Viridiplantae</taxon>
        <taxon>Streptophyta</taxon>
        <taxon>Embryophyta</taxon>
        <taxon>Tracheophyta</taxon>
        <taxon>Spermatophyta</taxon>
        <taxon>Magnoliopsida</taxon>
        <taxon>Proteales</taxon>
        <taxon>Proteaceae</taxon>
        <taxon>Protea</taxon>
    </lineage>
</organism>
<feature type="repeat" description="ANK" evidence="7">
    <location>
        <begin position="85"/>
        <end position="108"/>
    </location>
</feature>
<dbReference type="InterPro" id="IPR026961">
    <property type="entry name" value="PGG_dom"/>
</dbReference>
<dbReference type="PANTHER" id="PTHR24186">
    <property type="entry name" value="PROTEIN PHOSPHATASE 1 REGULATORY SUBUNIT"/>
    <property type="match status" value="1"/>
</dbReference>
<feature type="compositionally biased region" description="Basic and acidic residues" evidence="8">
    <location>
        <begin position="411"/>
        <end position="423"/>
    </location>
</feature>
<dbReference type="InterPro" id="IPR036770">
    <property type="entry name" value="Ankyrin_rpt-contain_sf"/>
</dbReference>
<dbReference type="PROSITE" id="PS50297">
    <property type="entry name" value="ANK_REP_REGION"/>
    <property type="match status" value="2"/>
</dbReference>
<dbReference type="Gene3D" id="1.25.40.20">
    <property type="entry name" value="Ankyrin repeat-containing domain"/>
    <property type="match status" value="2"/>
</dbReference>
<evidence type="ECO:0000313" key="12">
    <source>
        <dbReference type="Proteomes" id="UP001141806"/>
    </source>
</evidence>
<feature type="transmembrane region" description="Helical" evidence="9">
    <location>
        <begin position="505"/>
        <end position="524"/>
    </location>
</feature>
<dbReference type="PROSITE" id="PS50088">
    <property type="entry name" value="ANK_REPEAT"/>
    <property type="match status" value="2"/>
</dbReference>
<dbReference type="PANTHER" id="PTHR24186:SF46">
    <property type="entry name" value="PROTEIN ACCELERATED CELL DEATH 6-LIKE"/>
    <property type="match status" value="1"/>
</dbReference>
<comment type="caution">
    <text evidence="11">The sequence shown here is derived from an EMBL/GenBank/DDBJ whole genome shotgun (WGS) entry which is preliminary data.</text>
</comment>
<evidence type="ECO:0000259" key="10">
    <source>
        <dbReference type="Pfam" id="PF13962"/>
    </source>
</evidence>
<dbReference type="SUPFAM" id="SSF48403">
    <property type="entry name" value="Ankyrin repeat"/>
    <property type="match status" value="2"/>
</dbReference>
<comment type="subcellular location">
    <subcellularLocation>
        <location evidence="1">Membrane</location>
        <topology evidence="1">Multi-pass membrane protein</topology>
    </subcellularLocation>
</comment>
<keyword evidence="2 9" id="KW-0812">Transmembrane</keyword>
<dbReference type="InterPro" id="IPR002110">
    <property type="entry name" value="Ankyrin_rpt"/>
</dbReference>
<dbReference type="EMBL" id="JAMYWD010000002">
    <property type="protein sequence ID" value="KAJ4979408.1"/>
    <property type="molecule type" value="Genomic_DNA"/>
</dbReference>
<protein>
    <recommendedName>
        <fullName evidence="10">PGG domain-containing protein</fullName>
    </recommendedName>
</protein>
<sequence length="594" mass="66720">MDIQIYTAAKLGNTALFRQVVNQDYYRLLKVTPQGNTAMHVSVRFGHIELVKEVYAALVLQHNSSLEGDTDYSRSLSLLTQVNSVGDTALHIAAKQGHVSIAEFLIQKILPHWYSDHDIEVARGKIRMRNNSNYTAIHEAIRMNDLEMVKTLIKAEPDSWRPIFDADVEAHGGPHGRTALHEAVIEEHPEVVEILLQKKGRELVNKVDENGRTALHYAASQICHSIVQQLLRHDTYSAYQLDEDGLSPLHIAALKSSISVLIELIQCCPDAGELLDKNGRNVLHFAVMSKDSKKIRFILKQPELKELINQADVDGNTPCHLAAKEGSSRIMGYFYYTSRLDLRATNNNGQTAADIIDWTPIHEGEFLTLFRLALLFLYRWQYLARSGEEKWMIRGASEDQIGTTDPNKQAEAAKPEAAKSEIPQHQKEMGNTLQIVASLIATVTFTAVYQVPGGYNEDGTLKLLNNPSFQNFLQYDALAMSLAIISLFFMFLAPVGGKYFYSASFKVASSLIWGALICTSIAFFEGYRAVLPPCGGLFCLSSRHANKYVSAIKITIISYIFFLSLLGLFMSIAFWKSRFIRSRYAKFKRSLKDD</sequence>
<reference evidence="11" key="1">
    <citation type="journal article" date="2023" name="Plant J.">
        <title>The genome of the king protea, Protea cynaroides.</title>
        <authorList>
            <person name="Chang J."/>
            <person name="Duong T.A."/>
            <person name="Schoeman C."/>
            <person name="Ma X."/>
            <person name="Roodt D."/>
            <person name="Barker N."/>
            <person name="Li Z."/>
            <person name="Van de Peer Y."/>
            <person name="Mizrachi E."/>
        </authorList>
    </citation>
    <scope>NUCLEOTIDE SEQUENCE</scope>
    <source>
        <tissue evidence="11">Young leaves</tissue>
    </source>
</reference>
<evidence type="ECO:0000256" key="5">
    <source>
        <dbReference type="ARBA" id="ARBA00023043"/>
    </source>
</evidence>
<evidence type="ECO:0000313" key="11">
    <source>
        <dbReference type="EMBL" id="KAJ4979408.1"/>
    </source>
</evidence>
<evidence type="ECO:0000256" key="6">
    <source>
        <dbReference type="ARBA" id="ARBA00023136"/>
    </source>
</evidence>
<name>A0A9Q0R103_9MAGN</name>
<feature type="transmembrane region" description="Helical" evidence="9">
    <location>
        <begin position="433"/>
        <end position="452"/>
    </location>
</feature>
<proteinExistence type="predicted"/>
<dbReference type="AlphaFoldDB" id="A0A9Q0R103"/>
<feature type="repeat" description="ANK" evidence="7">
    <location>
        <begin position="175"/>
        <end position="198"/>
    </location>
</feature>
<evidence type="ECO:0000256" key="2">
    <source>
        <dbReference type="ARBA" id="ARBA00022692"/>
    </source>
</evidence>
<evidence type="ECO:0000256" key="1">
    <source>
        <dbReference type="ARBA" id="ARBA00004141"/>
    </source>
</evidence>
<evidence type="ECO:0000256" key="9">
    <source>
        <dbReference type="SAM" id="Phobius"/>
    </source>
</evidence>
<evidence type="ECO:0000256" key="3">
    <source>
        <dbReference type="ARBA" id="ARBA00022737"/>
    </source>
</evidence>
<feature type="transmembrane region" description="Helical" evidence="9">
    <location>
        <begin position="472"/>
        <end position="493"/>
    </location>
</feature>
<dbReference type="GO" id="GO:0005886">
    <property type="term" value="C:plasma membrane"/>
    <property type="evidence" value="ECO:0007669"/>
    <property type="project" value="TreeGrafter"/>
</dbReference>
<dbReference type="Pfam" id="PF12796">
    <property type="entry name" value="Ank_2"/>
    <property type="match status" value="2"/>
</dbReference>
<accession>A0A9Q0R103</accession>
<feature type="transmembrane region" description="Helical" evidence="9">
    <location>
        <begin position="556"/>
        <end position="575"/>
    </location>
</feature>
<feature type="domain" description="PGG" evidence="10">
    <location>
        <begin position="426"/>
        <end position="527"/>
    </location>
</feature>
<keyword evidence="5 7" id="KW-0040">ANK repeat</keyword>
<gene>
    <name evidence="11" type="ORF">NE237_010188</name>
</gene>